<reference evidence="1" key="1">
    <citation type="journal article" date="2015" name="Nature">
        <title>Complex archaea that bridge the gap between prokaryotes and eukaryotes.</title>
        <authorList>
            <person name="Spang A."/>
            <person name="Saw J.H."/>
            <person name="Jorgensen S.L."/>
            <person name="Zaremba-Niedzwiedzka K."/>
            <person name="Martijn J."/>
            <person name="Lind A.E."/>
            <person name="van Eijk R."/>
            <person name="Schleper C."/>
            <person name="Guy L."/>
            <person name="Ettema T.J."/>
        </authorList>
    </citation>
    <scope>NUCLEOTIDE SEQUENCE</scope>
</reference>
<gene>
    <name evidence="1" type="ORF">LCGC14_1320310</name>
</gene>
<dbReference type="EMBL" id="LAZR01007872">
    <property type="protein sequence ID" value="KKM82375.1"/>
    <property type="molecule type" value="Genomic_DNA"/>
</dbReference>
<dbReference type="AlphaFoldDB" id="A0A0F9N0I9"/>
<sequence length="101" mass="11918">MENNTNPTFVGMLEVIKRAVAEVAYQMSDAEFRDFGRYAKMFDEDTELLPMVYRCASMRSSMMRHYYNAHHILRLYKYVTDCETNRPSSMIHLLDYIEGGE</sequence>
<organism evidence="1">
    <name type="scientific">marine sediment metagenome</name>
    <dbReference type="NCBI Taxonomy" id="412755"/>
    <lineage>
        <taxon>unclassified sequences</taxon>
        <taxon>metagenomes</taxon>
        <taxon>ecological metagenomes</taxon>
    </lineage>
</organism>
<proteinExistence type="predicted"/>
<comment type="caution">
    <text evidence="1">The sequence shown here is derived from an EMBL/GenBank/DDBJ whole genome shotgun (WGS) entry which is preliminary data.</text>
</comment>
<name>A0A0F9N0I9_9ZZZZ</name>
<protein>
    <submittedName>
        <fullName evidence="1">Uncharacterized protein</fullName>
    </submittedName>
</protein>
<evidence type="ECO:0000313" key="1">
    <source>
        <dbReference type="EMBL" id="KKM82375.1"/>
    </source>
</evidence>
<accession>A0A0F9N0I9</accession>